<evidence type="ECO:0000313" key="2">
    <source>
        <dbReference type="EMBL" id="SIN88701.1"/>
    </source>
</evidence>
<dbReference type="GO" id="GO:0035438">
    <property type="term" value="F:cyclic-di-GMP binding"/>
    <property type="evidence" value="ECO:0007669"/>
    <property type="project" value="InterPro"/>
</dbReference>
<accession>A0A1N6F0C5</accession>
<dbReference type="Pfam" id="PF07238">
    <property type="entry name" value="PilZ"/>
    <property type="match status" value="1"/>
</dbReference>
<dbReference type="Gene3D" id="2.40.10.220">
    <property type="entry name" value="predicted glycosyltransferase like domains"/>
    <property type="match status" value="1"/>
</dbReference>
<organism evidence="2 3">
    <name type="scientific">Parasphingorhabdus marina DSM 22363</name>
    <dbReference type="NCBI Taxonomy" id="1123272"/>
    <lineage>
        <taxon>Bacteria</taxon>
        <taxon>Pseudomonadati</taxon>
        <taxon>Pseudomonadota</taxon>
        <taxon>Alphaproteobacteria</taxon>
        <taxon>Sphingomonadales</taxon>
        <taxon>Sphingomonadaceae</taxon>
        <taxon>Parasphingorhabdus</taxon>
    </lineage>
</organism>
<dbReference type="InterPro" id="IPR009875">
    <property type="entry name" value="PilZ_domain"/>
</dbReference>
<protein>
    <submittedName>
        <fullName evidence="2">PilZ domain-containing protein</fullName>
    </submittedName>
</protein>
<gene>
    <name evidence="2" type="ORF">SAMN02745824_2171</name>
</gene>
<dbReference type="SUPFAM" id="SSF141371">
    <property type="entry name" value="PilZ domain-like"/>
    <property type="match status" value="1"/>
</dbReference>
<evidence type="ECO:0000313" key="3">
    <source>
        <dbReference type="Proteomes" id="UP000185192"/>
    </source>
</evidence>
<reference evidence="3" key="1">
    <citation type="submission" date="2016-11" db="EMBL/GenBank/DDBJ databases">
        <authorList>
            <person name="Varghese N."/>
            <person name="Submissions S."/>
        </authorList>
    </citation>
    <scope>NUCLEOTIDE SEQUENCE [LARGE SCALE GENOMIC DNA]</scope>
    <source>
        <strain evidence="3">DSM 22363</strain>
    </source>
</reference>
<feature type="domain" description="PilZ" evidence="1">
    <location>
        <begin position="24"/>
        <end position="110"/>
    </location>
</feature>
<name>A0A1N6F0C5_9SPHN</name>
<sequence>MLGHAMALKSTRYRKVEPAALNRRSVARQRVKVSRASFRRSSNRDIKADLVDISVYGCRLEADAVFQEGEEISLDVASADPVTAVVVWHKVKQAGCRFKEALDPEILRRLTLAG</sequence>
<evidence type="ECO:0000259" key="1">
    <source>
        <dbReference type="Pfam" id="PF07238"/>
    </source>
</evidence>
<dbReference type="AlphaFoldDB" id="A0A1N6F0C5"/>
<dbReference type="EMBL" id="FSQW01000002">
    <property type="protein sequence ID" value="SIN88701.1"/>
    <property type="molecule type" value="Genomic_DNA"/>
</dbReference>
<dbReference type="Proteomes" id="UP000185192">
    <property type="component" value="Unassembled WGS sequence"/>
</dbReference>
<keyword evidence="3" id="KW-1185">Reference proteome</keyword>
<dbReference type="STRING" id="1123272.SAMN02745824_2171"/>
<proteinExistence type="predicted"/>